<keyword evidence="2" id="KW-1185">Reference proteome</keyword>
<protein>
    <recommendedName>
        <fullName evidence="3">PiggyBac transposable element-derived protein domain-containing protein</fullName>
    </recommendedName>
</protein>
<evidence type="ECO:0000313" key="2">
    <source>
        <dbReference type="Proteomes" id="UP000475862"/>
    </source>
</evidence>
<organism evidence="1 2">
    <name type="scientific">Aphis glycines</name>
    <name type="common">Soybean aphid</name>
    <dbReference type="NCBI Taxonomy" id="307491"/>
    <lineage>
        <taxon>Eukaryota</taxon>
        <taxon>Metazoa</taxon>
        <taxon>Ecdysozoa</taxon>
        <taxon>Arthropoda</taxon>
        <taxon>Hexapoda</taxon>
        <taxon>Insecta</taxon>
        <taxon>Pterygota</taxon>
        <taxon>Neoptera</taxon>
        <taxon>Paraneoptera</taxon>
        <taxon>Hemiptera</taxon>
        <taxon>Sternorrhyncha</taxon>
        <taxon>Aphidomorpha</taxon>
        <taxon>Aphidoidea</taxon>
        <taxon>Aphididae</taxon>
        <taxon>Aphidini</taxon>
        <taxon>Aphis</taxon>
        <taxon>Aphis</taxon>
    </lineage>
</organism>
<evidence type="ECO:0000313" key="1">
    <source>
        <dbReference type="EMBL" id="KAE9524820.1"/>
    </source>
</evidence>
<dbReference type="AlphaFoldDB" id="A0A6G0T2E5"/>
<comment type="caution">
    <text evidence="1">The sequence shown here is derived from an EMBL/GenBank/DDBJ whole genome shotgun (WGS) entry which is preliminary data.</text>
</comment>
<dbReference type="Proteomes" id="UP000475862">
    <property type="component" value="Unassembled WGS sequence"/>
</dbReference>
<name>A0A6G0T2E5_APHGL</name>
<accession>A0A6G0T2E5</accession>
<evidence type="ECO:0008006" key="3">
    <source>
        <dbReference type="Google" id="ProtNLM"/>
    </source>
</evidence>
<reference evidence="1 2" key="1">
    <citation type="submission" date="2019-08" db="EMBL/GenBank/DDBJ databases">
        <title>The genome of the soybean aphid Biotype 1, its phylome, world population structure and adaptation to the North American continent.</title>
        <authorList>
            <person name="Giordano R."/>
            <person name="Donthu R.K."/>
            <person name="Hernandez A.G."/>
            <person name="Wright C.L."/>
            <person name="Zimin A.V."/>
        </authorList>
    </citation>
    <scope>NUCLEOTIDE SEQUENCE [LARGE SCALE GENOMIC DNA]</scope>
    <source>
        <tissue evidence="1">Whole aphids</tissue>
    </source>
</reference>
<gene>
    <name evidence="1" type="ORF">AGLY_014870</name>
</gene>
<dbReference type="EMBL" id="VYZN01000065">
    <property type="protein sequence ID" value="KAE9524820.1"/>
    <property type="molecule type" value="Genomic_DNA"/>
</dbReference>
<sequence>MKAIMVHIDLKTKLRVSNKKIKKKKIGKKIICKGTYHRPLHNPIIGYHKTKLVLSFLGYSIFCDFEAAKLTTYWLPNIARGKNVRALWRWALVLITMIKYQNFNPQNLQPLQQLIRFSRDINIFYLMNEVESERTLRNIGPRNECLPLCRHGSLLIHNTCSNNNITTHFDKEYCDTSLTIDCTQIYVKKCVPYVRIIERTLFTIIF</sequence>
<proteinExistence type="predicted"/>